<evidence type="ECO:0000256" key="2">
    <source>
        <dbReference type="ARBA" id="ARBA00022737"/>
    </source>
</evidence>
<dbReference type="NCBIfam" id="TIGR00756">
    <property type="entry name" value="PPR"/>
    <property type="match status" value="6"/>
</dbReference>
<dbReference type="Pfam" id="PF13041">
    <property type="entry name" value="PPR_2"/>
    <property type="match status" value="2"/>
</dbReference>
<keyword evidence="5" id="KW-1185">Reference proteome</keyword>
<dbReference type="SUPFAM" id="SSF48452">
    <property type="entry name" value="TPR-like"/>
    <property type="match status" value="1"/>
</dbReference>
<feature type="repeat" description="PPR" evidence="3">
    <location>
        <begin position="47"/>
        <end position="81"/>
    </location>
</feature>
<evidence type="ECO:0000313" key="5">
    <source>
        <dbReference type="Proteomes" id="UP000436088"/>
    </source>
</evidence>
<evidence type="ECO:0000256" key="3">
    <source>
        <dbReference type="PROSITE-ProRule" id="PRU00708"/>
    </source>
</evidence>
<dbReference type="PANTHER" id="PTHR47932">
    <property type="entry name" value="ATPASE EXPRESSION PROTEIN 3"/>
    <property type="match status" value="1"/>
</dbReference>
<accession>A0A6A3AGT0</accession>
<dbReference type="InterPro" id="IPR002885">
    <property type="entry name" value="PPR_rpt"/>
</dbReference>
<comment type="similarity">
    <text evidence="1">Belongs to the PPR family. P subfamily.</text>
</comment>
<dbReference type="Pfam" id="PF12854">
    <property type="entry name" value="PPR_1"/>
    <property type="match status" value="2"/>
</dbReference>
<dbReference type="Pfam" id="PF01535">
    <property type="entry name" value="PPR"/>
    <property type="match status" value="3"/>
</dbReference>
<feature type="repeat" description="PPR" evidence="3">
    <location>
        <begin position="293"/>
        <end position="327"/>
    </location>
</feature>
<gene>
    <name evidence="4" type="ORF">F3Y22_tig00110503pilonHSYRG00719</name>
</gene>
<reference evidence="4" key="1">
    <citation type="submission" date="2019-09" db="EMBL/GenBank/DDBJ databases">
        <title>Draft genome information of white flower Hibiscus syriacus.</title>
        <authorList>
            <person name="Kim Y.-M."/>
        </authorList>
    </citation>
    <scope>NUCLEOTIDE SEQUENCE [LARGE SCALE GENOMIC DNA]</scope>
    <source>
        <strain evidence="4">YM2019G1</strain>
    </source>
</reference>
<feature type="repeat" description="PPR" evidence="3">
    <location>
        <begin position="258"/>
        <end position="292"/>
    </location>
</feature>
<dbReference type="PROSITE" id="PS51375">
    <property type="entry name" value="PPR"/>
    <property type="match status" value="5"/>
</dbReference>
<organism evidence="4 5">
    <name type="scientific">Hibiscus syriacus</name>
    <name type="common">Rose of Sharon</name>
    <dbReference type="NCBI Taxonomy" id="106335"/>
    <lineage>
        <taxon>Eukaryota</taxon>
        <taxon>Viridiplantae</taxon>
        <taxon>Streptophyta</taxon>
        <taxon>Embryophyta</taxon>
        <taxon>Tracheophyta</taxon>
        <taxon>Spermatophyta</taxon>
        <taxon>Magnoliopsida</taxon>
        <taxon>eudicotyledons</taxon>
        <taxon>Gunneridae</taxon>
        <taxon>Pentapetalae</taxon>
        <taxon>rosids</taxon>
        <taxon>malvids</taxon>
        <taxon>Malvales</taxon>
        <taxon>Malvaceae</taxon>
        <taxon>Malvoideae</taxon>
        <taxon>Hibiscus</taxon>
    </lineage>
</organism>
<evidence type="ECO:0000256" key="1">
    <source>
        <dbReference type="ARBA" id="ARBA00007626"/>
    </source>
</evidence>
<protein>
    <submittedName>
        <fullName evidence="4">Oxysterol-binding protein-related protein 4B-like</fullName>
    </submittedName>
</protein>
<evidence type="ECO:0000313" key="4">
    <source>
        <dbReference type="EMBL" id="KAE8702069.1"/>
    </source>
</evidence>
<name>A0A6A3AGT0_HIBSY</name>
<dbReference type="Proteomes" id="UP000436088">
    <property type="component" value="Unassembled WGS sequence"/>
</dbReference>
<dbReference type="Gene3D" id="1.25.40.10">
    <property type="entry name" value="Tetratricopeptide repeat domain"/>
    <property type="match status" value="6"/>
</dbReference>
<dbReference type="InterPro" id="IPR011990">
    <property type="entry name" value="TPR-like_helical_dom_sf"/>
</dbReference>
<keyword evidence="2" id="KW-0677">Repeat</keyword>
<dbReference type="GO" id="GO:0003729">
    <property type="term" value="F:mRNA binding"/>
    <property type="evidence" value="ECO:0007669"/>
    <property type="project" value="TreeGrafter"/>
</dbReference>
<dbReference type="PANTHER" id="PTHR47932:SF48">
    <property type="entry name" value="OS01G0263400 PROTEIN"/>
    <property type="match status" value="1"/>
</dbReference>
<feature type="repeat" description="PPR" evidence="3">
    <location>
        <begin position="11"/>
        <end position="45"/>
    </location>
</feature>
<dbReference type="AlphaFoldDB" id="A0A6A3AGT0"/>
<dbReference type="EMBL" id="VEPZ02001013">
    <property type="protein sequence ID" value="KAE8702069.1"/>
    <property type="molecule type" value="Genomic_DNA"/>
</dbReference>
<comment type="caution">
    <text evidence="4">The sequence shown here is derived from an EMBL/GenBank/DDBJ whole genome shotgun (WGS) entry which is preliminary data.</text>
</comment>
<proteinExistence type="inferred from homology"/>
<feature type="repeat" description="PPR" evidence="3">
    <location>
        <begin position="150"/>
        <end position="184"/>
    </location>
</feature>
<sequence>MTGDSVRYPFDNFVFSSVIASFCKTGRLDVALEFFKNCVNLGALRTNVVTYTSLLNAFNRLGRFDEACDLVSSIEKQGLALDVLYSCWILGYFGNGCLVEALKKHRQMVDRGINPDIVCYTILFDGFSRKGSMDKAVAFLKMLKDGVLPNVITCTVIMLGFCKEGKLEKASTLFKEAQDMGIEVDEYMYATLIDGACWKGDFDCVFHLRTSEADNVFKEAGGDIIAYSTLLHGYTDEGNVEGIFKTKGKLDESGLRMDVVACNILIKALFMVGAYEDARALYQAMPEMDLNADPITYCTMIDGYCKAGRIEEALEVFDEFRMSLVSSVACYNCMISGLCKEGMVDMAVEVIIELCDKGLVLDMGISMMLIRAAFAQTGAVGVMNIVYKLENFRSDAHNSLCGDAILFLCKRGFVEAAIGPFLNFFLKEYGLVEPIVCKILAQYLCLKNINTALRFLKKMKELVSTVILPPSVLKSLVKEGRLLDAYKLVLETSESFLAMDVVGYSILVHALCK</sequence>